<feature type="region of interest" description="Disordered" evidence="7">
    <location>
        <begin position="598"/>
        <end position="623"/>
    </location>
</feature>
<keyword evidence="6" id="KW-0966">Cell projection</keyword>
<keyword evidence="3" id="KW-0963">Cytoplasm</keyword>
<dbReference type="Pfam" id="PF14781">
    <property type="entry name" value="BBS2_N"/>
    <property type="match status" value="1"/>
</dbReference>
<dbReference type="GO" id="GO:0036064">
    <property type="term" value="C:ciliary basal body"/>
    <property type="evidence" value="ECO:0007669"/>
    <property type="project" value="TreeGrafter"/>
</dbReference>
<feature type="compositionally biased region" description="Gly residues" evidence="7">
    <location>
        <begin position="346"/>
        <end position="361"/>
    </location>
</feature>
<name>A0A0D2MAQ3_9CHLO</name>
<protein>
    <submittedName>
        <fullName evidence="11">Putative Bardet-Biedl syndrome 2 protein like protein</fullName>
    </submittedName>
</protein>
<dbReference type="AlphaFoldDB" id="A0A0D2MAQ3"/>
<sequence>MLIPAFQLHLQERVQRGLATIGRFDAQHASLAGATHAGKVFVHSPHDPSGQRLALLNINKQITALVAGAILPSSTRDVLLIGSPNTLQCYDIERNRDLFFKDISEGVSCVVAGSYGSYTRPLAIVGGNCSVQGFDSDGNDVFWSVTGDVVSALALADIDGDGRNELLVGCDDFEIRIFKDEDLILQITEADQITGLAHLGGPRFAYALRNGTIGVYDGTTRLWRVKSKHSVAGILAFDLDGDGQPELVSGWSNGRVEARHAVTGEVVHRDSLGAAVAALLRGDLRGLGSEELVAVGTQGEVRGYATQSDELHVDAGDISMQQRALVDLAQKKQRVGRSLRKDQKSSGGGGGSRSSGGGGSSSGSSSSSSTGGSSLSLLQSRLTASEAPSICRAAAGTAAILRRGPHAPLHELMHELAGYLSAGPDPGGGGGAGGGAAAAAAAALPPDTRVDSAITINKASLVCELTLSTTNDSVIKAAMIFGEQVFEGESLLSVPAEPERTLTVPLAPARDAPVVLMIKALVGTKGSSWFHVFEIEMEMPKYAMYAAVEGSGNSSGSYGATGTGVSVGAGPGAALHSGGGGSAAAAAAAAAAAKLGSRQLGSAKGGCWQTAGDQRRPREQRPH</sequence>
<reference evidence="11 12" key="1">
    <citation type="journal article" date="2013" name="BMC Genomics">
        <title>Reconstruction of the lipid metabolism for the microalga Monoraphidium neglectum from its genome sequence reveals characteristics suitable for biofuel production.</title>
        <authorList>
            <person name="Bogen C."/>
            <person name="Al-Dilaimi A."/>
            <person name="Albersmeier A."/>
            <person name="Wichmann J."/>
            <person name="Grundmann M."/>
            <person name="Rupp O."/>
            <person name="Lauersen K.J."/>
            <person name="Blifernez-Klassen O."/>
            <person name="Kalinowski J."/>
            <person name="Goesmann A."/>
            <person name="Mussgnug J.H."/>
            <person name="Kruse O."/>
        </authorList>
    </citation>
    <scope>NUCLEOTIDE SEQUENCE [LARGE SCALE GENOMIC DNA]</scope>
    <source>
        <strain evidence="11 12">SAG 48.87</strain>
    </source>
</reference>
<dbReference type="PANTHER" id="PTHR32465:SF0">
    <property type="entry name" value="BARDET-BIEDL SYNDROME 2 PROTEIN"/>
    <property type="match status" value="1"/>
</dbReference>
<keyword evidence="4" id="KW-0969">Cilium</keyword>
<evidence type="ECO:0000256" key="2">
    <source>
        <dbReference type="ARBA" id="ARBA00004245"/>
    </source>
</evidence>
<dbReference type="RefSeq" id="XP_013899379.1">
    <property type="nucleotide sequence ID" value="XM_014043925.1"/>
</dbReference>
<evidence type="ECO:0000313" key="12">
    <source>
        <dbReference type="Proteomes" id="UP000054498"/>
    </source>
</evidence>
<dbReference type="InterPro" id="IPR029430">
    <property type="entry name" value="BBS2_N"/>
</dbReference>
<dbReference type="KEGG" id="mng:MNEG_7599"/>
<gene>
    <name evidence="11" type="ORF">MNEG_7599</name>
</gene>
<feature type="compositionally biased region" description="Low complexity" evidence="7">
    <location>
        <begin position="362"/>
        <end position="374"/>
    </location>
</feature>
<dbReference type="InterPro" id="IPR015943">
    <property type="entry name" value="WD40/YVTN_repeat-like_dom_sf"/>
</dbReference>
<feature type="compositionally biased region" description="Basic and acidic residues" evidence="7">
    <location>
        <begin position="613"/>
        <end position="623"/>
    </location>
</feature>
<feature type="domain" description="Ciliary BBSome complex subunit 2 middle region" evidence="10">
    <location>
        <begin position="152"/>
        <end position="259"/>
    </location>
</feature>
<evidence type="ECO:0000256" key="4">
    <source>
        <dbReference type="ARBA" id="ARBA00023069"/>
    </source>
</evidence>
<dbReference type="GO" id="GO:1905515">
    <property type="term" value="P:non-motile cilium assembly"/>
    <property type="evidence" value="ECO:0007669"/>
    <property type="project" value="InterPro"/>
</dbReference>
<dbReference type="InterPro" id="IPR029429">
    <property type="entry name" value="BBS2_Mid"/>
</dbReference>
<evidence type="ECO:0000256" key="7">
    <source>
        <dbReference type="SAM" id="MobiDB-lite"/>
    </source>
</evidence>
<dbReference type="InterPro" id="IPR011047">
    <property type="entry name" value="Quinoprotein_ADH-like_sf"/>
</dbReference>
<feature type="domain" description="BBS2 GAE" evidence="9">
    <location>
        <begin position="462"/>
        <end position="541"/>
    </location>
</feature>
<evidence type="ECO:0000256" key="5">
    <source>
        <dbReference type="ARBA" id="ARBA00023212"/>
    </source>
</evidence>
<evidence type="ECO:0000256" key="1">
    <source>
        <dbReference type="ARBA" id="ARBA00004138"/>
    </source>
</evidence>
<proteinExistence type="predicted"/>
<dbReference type="Proteomes" id="UP000054498">
    <property type="component" value="Unassembled WGS sequence"/>
</dbReference>
<organism evidence="11 12">
    <name type="scientific">Monoraphidium neglectum</name>
    <dbReference type="NCBI Taxonomy" id="145388"/>
    <lineage>
        <taxon>Eukaryota</taxon>
        <taxon>Viridiplantae</taxon>
        <taxon>Chlorophyta</taxon>
        <taxon>core chlorophytes</taxon>
        <taxon>Chlorophyceae</taxon>
        <taxon>CS clade</taxon>
        <taxon>Sphaeropleales</taxon>
        <taxon>Selenastraceae</taxon>
        <taxon>Monoraphidium</taxon>
    </lineage>
</organism>
<dbReference type="Pfam" id="PF14782">
    <property type="entry name" value="BBS2_GAE"/>
    <property type="match status" value="1"/>
</dbReference>
<keyword evidence="5" id="KW-0206">Cytoskeleton</keyword>
<keyword evidence="12" id="KW-1185">Reference proteome</keyword>
<dbReference type="Pfam" id="PF14783">
    <property type="entry name" value="BBS2_Mid"/>
    <property type="match status" value="1"/>
</dbReference>
<dbReference type="EMBL" id="KK101579">
    <property type="protein sequence ID" value="KIZ00360.1"/>
    <property type="molecule type" value="Genomic_DNA"/>
</dbReference>
<evidence type="ECO:0000256" key="3">
    <source>
        <dbReference type="ARBA" id="ARBA00022490"/>
    </source>
</evidence>
<dbReference type="InterPro" id="IPR016616">
    <property type="entry name" value="Bardet-Biedl_syndrome_2_prot"/>
</dbReference>
<dbReference type="SUPFAM" id="SSF50998">
    <property type="entry name" value="Quinoprotein alcohol dehydrogenase-like"/>
    <property type="match status" value="1"/>
</dbReference>
<evidence type="ECO:0000256" key="6">
    <source>
        <dbReference type="ARBA" id="ARBA00023273"/>
    </source>
</evidence>
<evidence type="ECO:0000259" key="10">
    <source>
        <dbReference type="Pfam" id="PF14783"/>
    </source>
</evidence>
<evidence type="ECO:0000259" key="8">
    <source>
        <dbReference type="Pfam" id="PF14781"/>
    </source>
</evidence>
<feature type="region of interest" description="Disordered" evidence="7">
    <location>
        <begin position="330"/>
        <end position="374"/>
    </location>
</feature>
<dbReference type="GO" id="GO:0031514">
    <property type="term" value="C:motile cilium"/>
    <property type="evidence" value="ECO:0007669"/>
    <property type="project" value="TreeGrafter"/>
</dbReference>
<dbReference type="PANTHER" id="PTHR32465">
    <property type="entry name" value="BARDET-BIEDL SYNDROME 2 PROTEIN"/>
    <property type="match status" value="1"/>
</dbReference>
<dbReference type="GeneID" id="25740475"/>
<dbReference type="OrthoDB" id="2120021at2759"/>
<dbReference type="InterPro" id="IPR029333">
    <property type="entry name" value="BBS2_GAE_dom"/>
</dbReference>
<dbReference type="STRING" id="145388.A0A0D2MAQ3"/>
<dbReference type="Gene3D" id="2.130.10.10">
    <property type="entry name" value="YVTN repeat-like/Quinoprotein amine dehydrogenase"/>
    <property type="match status" value="1"/>
</dbReference>
<comment type="subcellular location">
    <subcellularLocation>
        <location evidence="1">Cell projection</location>
        <location evidence="1">Cilium</location>
    </subcellularLocation>
    <subcellularLocation>
        <location evidence="2">Cytoplasm</location>
        <location evidence="2">Cytoskeleton</location>
    </subcellularLocation>
</comment>
<accession>A0A0D2MAQ3</accession>
<dbReference type="GO" id="GO:0016020">
    <property type="term" value="C:membrane"/>
    <property type="evidence" value="ECO:0007669"/>
    <property type="project" value="TreeGrafter"/>
</dbReference>
<evidence type="ECO:0000313" key="11">
    <source>
        <dbReference type="EMBL" id="KIZ00360.1"/>
    </source>
</evidence>
<dbReference type="GO" id="GO:0034464">
    <property type="term" value="C:BBSome"/>
    <property type="evidence" value="ECO:0007669"/>
    <property type="project" value="InterPro"/>
</dbReference>
<evidence type="ECO:0000259" key="9">
    <source>
        <dbReference type="Pfam" id="PF14782"/>
    </source>
</evidence>
<feature type="domain" description="Ciliary BBSome complex subunit 2 N-terminal" evidence="8">
    <location>
        <begin position="20"/>
        <end position="113"/>
    </location>
</feature>